<dbReference type="AlphaFoldDB" id="A0A554LSN3"/>
<dbReference type="PANTHER" id="PTHR11228">
    <property type="entry name" value="RADICAL SAM DOMAIN PROTEIN"/>
    <property type="match status" value="1"/>
</dbReference>
<keyword evidence="6" id="KW-0411">Iron-sulfur</keyword>
<dbReference type="Pfam" id="PF04055">
    <property type="entry name" value="Radical_SAM"/>
    <property type="match status" value="1"/>
</dbReference>
<dbReference type="NCBIfam" id="TIGR04085">
    <property type="entry name" value="rSAM_more_4Fe4S"/>
    <property type="match status" value="1"/>
</dbReference>
<dbReference type="Gene3D" id="3.20.20.70">
    <property type="entry name" value="Aldolase class I"/>
    <property type="match status" value="1"/>
</dbReference>
<protein>
    <submittedName>
        <fullName evidence="8">Fe-S oxidoreductase</fullName>
    </submittedName>
</protein>
<reference evidence="8 9" key="1">
    <citation type="submission" date="2017-07" db="EMBL/GenBank/DDBJ databases">
        <title>Mechanisms for carbon and nitrogen cycling indicate functional differentiation within the Candidate Phyla Radiation.</title>
        <authorList>
            <person name="Danczak R.E."/>
            <person name="Johnston M.D."/>
            <person name="Kenah C."/>
            <person name="Slattery M."/>
            <person name="Wrighton K.C."/>
            <person name="Wilkins M.J."/>
        </authorList>
    </citation>
    <scope>NUCLEOTIDE SEQUENCE [LARGE SCALE GENOMIC DNA]</scope>
    <source>
        <strain evidence="8">Licking1014_2</strain>
    </source>
</reference>
<dbReference type="GO" id="GO:0051539">
    <property type="term" value="F:4 iron, 4 sulfur cluster binding"/>
    <property type="evidence" value="ECO:0007669"/>
    <property type="project" value="UniProtKB-KW"/>
</dbReference>
<keyword evidence="2" id="KW-0004">4Fe-4S</keyword>
<dbReference type="GO" id="GO:0046872">
    <property type="term" value="F:metal ion binding"/>
    <property type="evidence" value="ECO:0007669"/>
    <property type="project" value="UniProtKB-KW"/>
</dbReference>
<dbReference type="InterPro" id="IPR013785">
    <property type="entry name" value="Aldolase_TIM"/>
</dbReference>
<evidence type="ECO:0000256" key="2">
    <source>
        <dbReference type="ARBA" id="ARBA00022485"/>
    </source>
</evidence>
<dbReference type="PIRSF" id="PIRSF037420">
    <property type="entry name" value="PQQ_syn_pqqE"/>
    <property type="match status" value="1"/>
</dbReference>
<dbReference type="PANTHER" id="PTHR11228:SF7">
    <property type="entry name" value="PQQA PEPTIDE CYCLASE"/>
    <property type="match status" value="1"/>
</dbReference>
<comment type="caution">
    <text evidence="8">The sequence shown here is derived from an EMBL/GenBank/DDBJ whole genome shotgun (WGS) entry which is preliminary data.</text>
</comment>
<evidence type="ECO:0000256" key="4">
    <source>
        <dbReference type="ARBA" id="ARBA00022723"/>
    </source>
</evidence>
<keyword evidence="4" id="KW-0479">Metal-binding</keyword>
<keyword evidence="3" id="KW-0949">S-adenosyl-L-methionine</keyword>
<dbReference type="PROSITE" id="PS51918">
    <property type="entry name" value="RADICAL_SAM"/>
    <property type="match status" value="1"/>
</dbReference>
<proteinExistence type="predicted"/>
<dbReference type="Proteomes" id="UP000318711">
    <property type="component" value="Unassembled WGS sequence"/>
</dbReference>
<evidence type="ECO:0000256" key="6">
    <source>
        <dbReference type="ARBA" id="ARBA00023014"/>
    </source>
</evidence>
<evidence type="ECO:0000313" key="9">
    <source>
        <dbReference type="Proteomes" id="UP000318711"/>
    </source>
</evidence>
<dbReference type="GO" id="GO:0003824">
    <property type="term" value="F:catalytic activity"/>
    <property type="evidence" value="ECO:0007669"/>
    <property type="project" value="InterPro"/>
</dbReference>
<comment type="cofactor">
    <cofactor evidence="1">
        <name>[4Fe-4S] cluster</name>
        <dbReference type="ChEBI" id="CHEBI:49883"/>
    </cofactor>
</comment>
<dbReference type="InterPro" id="IPR058240">
    <property type="entry name" value="rSAM_sf"/>
</dbReference>
<dbReference type="InterPro" id="IPR007197">
    <property type="entry name" value="rSAM"/>
</dbReference>
<sequence>MIKPELTIEEHIRIAREIKECLAINEQVRYSVNLTGGEPFVNRHIIEIIEAYLSAGLQVNMSTNGMLIKNWQIEKLRDYGVVLSISLDGSFEEGHDFVRGKGAFVKATERIKALVETGVKIGINFFVHEGNISDMDKTISLAFNLGCSGFNPINLVQLGRASKSPLNRVSEIEIFKILARHLDFYPEHRPMFKSSSLFSSLGAALLSGITCVSCGIGNRPCIYITSEGDVYPCPNTQHERFHLGSLRSQSLYECIKKDHPVYQELKVLNVDTMNTTCQVCDVRKFCGGDCRGETFNVTGNIKAPYLACKDRHDSIVELMWIVARQPELFEARANEYLTSIASYDQ</sequence>
<dbReference type="InterPro" id="IPR023885">
    <property type="entry name" value="4Fe4S-binding_SPASM_dom"/>
</dbReference>
<evidence type="ECO:0000256" key="5">
    <source>
        <dbReference type="ARBA" id="ARBA00023004"/>
    </source>
</evidence>
<accession>A0A554LSN3</accession>
<organism evidence="8 9">
    <name type="scientific">Candidatus Berkelbacteria bacterium Licking1014_2</name>
    <dbReference type="NCBI Taxonomy" id="2017146"/>
    <lineage>
        <taxon>Bacteria</taxon>
        <taxon>Candidatus Berkelbacteria</taxon>
    </lineage>
</organism>
<keyword evidence="5" id="KW-0408">Iron</keyword>
<dbReference type="CDD" id="cd01335">
    <property type="entry name" value="Radical_SAM"/>
    <property type="match status" value="1"/>
</dbReference>
<name>A0A554LSN3_9BACT</name>
<evidence type="ECO:0000259" key="7">
    <source>
        <dbReference type="PROSITE" id="PS51918"/>
    </source>
</evidence>
<gene>
    <name evidence="8" type="ORF">CEN88_422</name>
</gene>
<dbReference type="InterPro" id="IPR017200">
    <property type="entry name" value="PqqE-like"/>
</dbReference>
<dbReference type="Pfam" id="PF13186">
    <property type="entry name" value="SPASM"/>
    <property type="match status" value="1"/>
</dbReference>
<dbReference type="InterPro" id="IPR050377">
    <property type="entry name" value="Radical_SAM_PqqE_MftC-like"/>
</dbReference>
<dbReference type="EMBL" id="VMGL01000053">
    <property type="protein sequence ID" value="TSC95844.1"/>
    <property type="molecule type" value="Genomic_DNA"/>
</dbReference>
<dbReference type="SUPFAM" id="SSF102114">
    <property type="entry name" value="Radical SAM enzymes"/>
    <property type="match status" value="1"/>
</dbReference>
<evidence type="ECO:0000256" key="1">
    <source>
        <dbReference type="ARBA" id="ARBA00001966"/>
    </source>
</evidence>
<evidence type="ECO:0000256" key="3">
    <source>
        <dbReference type="ARBA" id="ARBA00022691"/>
    </source>
</evidence>
<feature type="domain" description="Radical SAM core" evidence="7">
    <location>
        <begin position="1"/>
        <end position="187"/>
    </location>
</feature>
<evidence type="ECO:0000313" key="8">
    <source>
        <dbReference type="EMBL" id="TSC95844.1"/>
    </source>
</evidence>